<feature type="region of interest" description="Disordered" evidence="1">
    <location>
        <begin position="23"/>
        <end position="42"/>
    </location>
</feature>
<dbReference type="InterPro" id="IPR013083">
    <property type="entry name" value="Znf_RING/FYVE/PHD"/>
</dbReference>
<dbReference type="SUPFAM" id="SSF57850">
    <property type="entry name" value="RING/U-box"/>
    <property type="match status" value="1"/>
</dbReference>
<organism evidence="2 3">
    <name type="scientific">Lithospermum erythrorhizon</name>
    <name type="common">Purple gromwell</name>
    <name type="synonym">Lithospermum officinale var. erythrorhizon</name>
    <dbReference type="NCBI Taxonomy" id="34254"/>
    <lineage>
        <taxon>Eukaryota</taxon>
        <taxon>Viridiplantae</taxon>
        <taxon>Streptophyta</taxon>
        <taxon>Embryophyta</taxon>
        <taxon>Tracheophyta</taxon>
        <taxon>Spermatophyta</taxon>
        <taxon>Magnoliopsida</taxon>
        <taxon>eudicotyledons</taxon>
        <taxon>Gunneridae</taxon>
        <taxon>Pentapetalae</taxon>
        <taxon>asterids</taxon>
        <taxon>lamiids</taxon>
        <taxon>Boraginales</taxon>
        <taxon>Boraginaceae</taxon>
        <taxon>Boraginoideae</taxon>
        <taxon>Lithospermeae</taxon>
        <taxon>Lithospermum</taxon>
    </lineage>
</organism>
<dbReference type="AlphaFoldDB" id="A0AAV3NW41"/>
<gene>
    <name evidence="2" type="ORF">LIER_04273</name>
</gene>
<dbReference type="Proteomes" id="UP001454036">
    <property type="component" value="Unassembled WGS sequence"/>
</dbReference>
<keyword evidence="3" id="KW-1185">Reference proteome</keyword>
<accession>A0AAV3NW41</accession>
<dbReference type="Gene3D" id="3.30.40.10">
    <property type="entry name" value="Zinc/RING finger domain, C3HC4 (zinc finger)"/>
    <property type="match status" value="1"/>
</dbReference>
<sequence>MTITCNNYDIYAKAFSNSLSDRALDNGRRRGPPPESKLDVEGLKSRVVRSEEEVVLCIVCKELVNVGESGKVLPCEHLYHGVCI</sequence>
<evidence type="ECO:0000256" key="1">
    <source>
        <dbReference type="SAM" id="MobiDB-lite"/>
    </source>
</evidence>
<evidence type="ECO:0008006" key="4">
    <source>
        <dbReference type="Google" id="ProtNLM"/>
    </source>
</evidence>
<proteinExistence type="predicted"/>
<protein>
    <recommendedName>
        <fullName evidence="4">RING-type domain-containing protein</fullName>
    </recommendedName>
</protein>
<name>A0AAV3NW41_LITER</name>
<evidence type="ECO:0000313" key="3">
    <source>
        <dbReference type="Proteomes" id="UP001454036"/>
    </source>
</evidence>
<evidence type="ECO:0000313" key="2">
    <source>
        <dbReference type="EMBL" id="GAA0143635.1"/>
    </source>
</evidence>
<comment type="caution">
    <text evidence="2">The sequence shown here is derived from an EMBL/GenBank/DDBJ whole genome shotgun (WGS) entry which is preliminary data.</text>
</comment>
<reference evidence="2 3" key="1">
    <citation type="submission" date="2024-01" db="EMBL/GenBank/DDBJ databases">
        <title>The complete chloroplast genome sequence of Lithospermum erythrorhizon: insights into the phylogenetic relationship among Boraginaceae species and the maternal lineages of purple gromwells.</title>
        <authorList>
            <person name="Okada T."/>
            <person name="Watanabe K."/>
        </authorList>
    </citation>
    <scope>NUCLEOTIDE SEQUENCE [LARGE SCALE GENOMIC DNA]</scope>
</reference>
<dbReference type="EMBL" id="BAABME010000540">
    <property type="protein sequence ID" value="GAA0143635.1"/>
    <property type="molecule type" value="Genomic_DNA"/>
</dbReference>